<gene>
    <name evidence="11" type="ORF">BCR44DRAFT_1424220</name>
</gene>
<dbReference type="Pfam" id="PF00004">
    <property type="entry name" value="AAA"/>
    <property type="match status" value="1"/>
</dbReference>
<evidence type="ECO:0000259" key="10">
    <source>
        <dbReference type="PROSITE" id="PS50172"/>
    </source>
</evidence>
<dbReference type="FunFam" id="3.40.50.300:FF:000395">
    <property type="entry name" value="Replication factor C subunit 1"/>
    <property type="match status" value="1"/>
</dbReference>
<dbReference type="CDD" id="cd00009">
    <property type="entry name" value="AAA"/>
    <property type="match status" value="1"/>
</dbReference>
<comment type="caution">
    <text evidence="11">The sequence shown here is derived from an EMBL/GenBank/DDBJ whole genome shotgun (WGS) entry which is preliminary data.</text>
</comment>
<feature type="domain" description="BRCT" evidence="10">
    <location>
        <begin position="330"/>
        <end position="411"/>
    </location>
</feature>
<dbReference type="SUPFAM" id="SSF48019">
    <property type="entry name" value="post-AAA+ oligomerization domain-like"/>
    <property type="match status" value="1"/>
</dbReference>
<dbReference type="InterPro" id="IPR001357">
    <property type="entry name" value="BRCT_dom"/>
</dbReference>
<evidence type="ECO:0000256" key="3">
    <source>
        <dbReference type="ARBA" id="ARBA00020401"/>
    </source>
</evidence>
<evidence type="ECO:0000313" key="12">
    <source>
        <dbReference type="Proteomes" id="UP000193411"/>
    </source>
</evidence>
<feature type="compositionally biased region" description="Basic residues" evidence="9">
    <location>
        <begin position="1022"/>
        <end position="1031"/>
    </location>
</feature>
<dbReference type="SMART" id="SM00382">
    <property type="entry name" value="AAA"/>
    <property type="match status" value="1"/>
</dbReference>
<protein>
    <recommendedName>
        <fullName evidence="3 8">Replication factor C subunit 1</fullName>
    </recommendedName>
</protein>
<feature type="compositionally biased region" description="Low complexity" evidence="9">
    <location>
        <begin position="1001"/>
        <end position="1020"/>
    </location>
</feature>
<dbReference type="STRING" id="765915.A0A1Y2I4R3"/>
<dbReference type="SUPFAM" id="SSF52113">
    <property type="entry name" value="BRCT domain"/>
    <property type="match status" value="1"/>
</dbReference>
<keyword evidence="12" id="KW-1185">Reference proteome</keyword>
<dbReference type="PANTHER" id="PTHR23389:SF6">
    <property type="entry name" value="REPLICATION FACTOR C SUBUNIT 1"/>
    <property type="match status" value="1"/>
</dbReference>
<dbReference type="GO" id="GO:0016887">
    <property type="term" value="F:ATP hydrolysis activity"/>
    <property type="evidence" value="ECO:0007669"/>
    <property type="project" value="InterPro"/>
</dbReference>
<feature type="compositionally biased region" description="Low complexity" evidence="9">
    <location>
        <begin position="1"/>
        <end position="19"/>
    </location>
</feature>
<feature type="compositionally biased region" description="Low complexity" evidence="9">
    <location>
        <begin position="231"/>
        <end position="240"/>
    </location>
</feature>
<dbReference type="GO" id="GO:0005524">
    <property type="term" value="F:ATP binding"/>
    <property type="evidence" value="ECO:0007669"/>
    <property type="project" value="UniProtKB-UniRule"/>
</dbReference>
<dbReference type="OrthoDB" id="446168at2759"/>
<dbReference type="Pfam" id="PF08519">
    <property type="entry name" value="RFC1"/>
    <property type="match status" value="1"/>
</dbReference>
<dbReference type="InterPro" id="IPR003593">
    <property type="entry name" value="AAA+_ATPase"/>
</dbReference>
<evidence type="ECO:0000256" key="6">
    <source>
        <dbReference type="ARBA" id="ARBA00022840"/>
    </source>
</evidence>
<comment type="similarity">
    <text evidence="2 8">Belongs to the activator 1 large subunit family.</text>
</comment>
<feature type="compositionally biased region" description="Low complexity" evidence="9">
    <location>
        <begin position="177"/>
        <end position="189"/>
    </location>
</feature>
<dbReference type="InterPro" id="IPR013725">
    <property type="entry name" value="DNA_replication_fac_RFC1_C"/>
</dbReference>
<dbReference type="Proteomes" id="UP000193411">
    <property type="component" value="Unassembled WGS sequence"/>
</dbReference>
<dbReference type="SUPFAM" id="SSF52540">
    <property type="entry name" value="P-loop containing nucleoside triphosphate hydrolases"/>
    <property type="match status" value="1"/>
</dbReference>
<dbReference type="FunFam" id="1.10.8.60:FF:000021">
    <property type="entry name" value="Replication factor C subunit 1"/>
    <property type="match status" value="1"/>
</dbReference>
<name>A0A1Y2I4R3_9FUNG</name>
<dbReference type="PIRSF" id="PIRSF036578">
    <property type="entry name" value="RFC1"/>
    <property type="match status" value="1"/>
</dbReference>
<proteinExistence type="inferred from homology"/>
<keyword evidence="6 8" id="KW-0067">ATP-binding</keyword>
<dbReference type="Pfam" id="PF25361">
    <property type="entry name" value="AAA_lid_RFC1"/>
    <property type="match status" value="1"/>
</dbReference>
<dbReference type="CDD" id="cd18140">
    <property type="entry name" value="HLD_clamp_RFC"/>
    <property type="match status" value="1"/>
</dbReference>
<dbReference type="InterPro" id="IPR012178">
    <property type="entry name" value="RFC1"/>
</dbReference>
<feature type="region of interest" description="Disordered" evidence="9">
    <location>
        <begin position="1"/>
        <end position="246"/>
    </location>
</feature>
<dbReference type="GO" id="GO:0003677">
    <property type="term" value="F:DNA binding"/>
    <property type="evidence" value="ECO:0007669"/>
    <property type="project" value="InterPro"/>
</dbReference>
<dbReference type="GO" id="GO:0003689">
    <property type="term" value="F:DNA clamp loader activity"/>
    <property type="evidence" value="ECO:0007669"/>
    <property type="project" value="UniProtKB-UniRule"/>
</dbReference>
<dbReference type="Gene3D" id="1.10.8.60">
    <property type="match status" value="1"/>
</dbReference>
<dbReference type="GO" id="GO:0006281">
    <property type="term" value="P:DNA repair"/>
    <property type="evidence" value="ECO:0007669"/>
    <property type="project" value="InterPro"/>
</dbReference>
<keyword evidence="5 8" id="KW-0547">Nucleotide-binding</keyword>
<dbReference type="SMART" id="SM00292">
    <property type="entry name" value="BRCT"/>
    <property type="match status" value="1"/>
</dbReference>
<feature type="compositionally biased region" description="Basic and acidic residues" evidence="9">
    <location>
        <begin position="153"/>
        <end position="170"/>
    </location>
</feature>
<sequence length="1031" mass="109530">MPPPSSGSAAKPQAQSAAANDDDAAIQAMLKPAPPKPATSATSVSRKKKKKADSDDDFVDDEPTTKRAKTSATAASTRKSATVTTPKAPVKEISASDYFANVPRKRSTPASTSSTPVPSTSTRPSSLSTSEPSKSQQRPAEVVDLMDVDSDSDTTKTKPQKEVVDLRSDEAEVAGPASTTATSTSSSTSAKKRPLASTSSSAPKPTSVHQESDSDDDVDITRLSKKKKKAATASAAAAPANLGQKAKPLIETVPEAAYASSVASPYASSADASLYAAAAVAGSSTSASGATQNPDDPDTPAQKKVPVWIARKAQAAAGPRAAGSKVVPQGQENCLHGLTFVLSGDFDAFSRDEMDSIIKRYGGRTTGAVSGKTDYLVRGENPGESKTKKAAALGTKIVDEDFVLELIRTRKGKSEAQVEASKPKTQVKREMAVSTINETQASTASALWTDKYRPTKSTEIIGNKGQIEKLKKWLEGFANARKSKFKFMGEDRFDHVKAVLISGAPGIGKTTAAHVVAKECGFNVLEFNASDMRNKKSLDQVAAHLTDNQTLFDAFKTGKSSSKHCIIMDEVDGMSGSDRGGLQELVALIKKTQVPIICICNDRSQPKMKTLTGKCLELRFARPDANAIRSRLMTICYREGLKIPAPALDVLSASTRSDIRQIIHLLSTYRLKDTAMDYDAATHLSSTSEKDKTTGMFDATRNLLSSSHVRRATVNDLMDEYFVDFDMVPLMMHENYLSVNAASNPLEALDRLTAAADSIAQSDRINTMVRNHQHWSLLPAHGVFSTAAPAHAMCSGNSSSGMRGMIAFTSLLGNMSKANKGNRILGGLDKRISRASHGASPGRVGVRLDYVPNMTKIVHHWWAHGEVPAMIGTMDHYFIGREDLDELFDLRVGKLNGEVMLKMIPPKDKAAFTRQYNAMEHPLFQPIPVGAAKKGRGDGAGAGADDDEMGDPDVEGYERDDVGEAGDASDAEGDRDEDDPEAIRKALEAAKGKAKGKGKAKAGAAASSSSGGPSSSSSARGGRGRGRGRGK</sequence>
<reference evidence="11 12" key="1">
    <citation type="submission" date="2016-07" db="EMBL/GenBank/DDBJ databases">
        <title>Pervasive Adenine N6-methylation of Active Genes in Fungi.</title>
        <authorList>
            <consortium name="DOE Joint Genome Institute"/>
            <person name="Mondo S.J."/>
            <person name="Dannebaum R.O."/>
            <person name="Kuo R.C."/>
            <person name="Labutti K."/>
            <person name="Haridas S."/>
            <person name="Kuo A."/>
            <person name="Salamov A."/>
            <person name="Ahrendt S.R."/>
            <person name="Lipzen A."/>
            <person name="Sullivan W."/>
            <person name="Andreopoulos W.B."/>
            <person name="Clum A."/>
            <person name="Lindquist E."/>
            <person name="Daum C."/>
            <person name="Ramamoorthy G.K."/>
            <person name="Gryganskyi A."/>
            <person name="Culley D."/>
            <person name="Magnuson J.K."/>
            <person name="James T.Y."/>
            <person name="O'Malley M.A."/>
            <person name="Stajich J.E."/>
            <person name="Spatafora J.W."/>
            <person name="Visel A."/>
            <person name="Grigoriev I.V."/>
        </authorList>
    </citation>
    <scope>NUCLEOTIDE SEQUENCE [LARGE SCALE GENOMIC DNA]</scope>
    <source>
        <strain evidence="11 12">PL171</strain>
    </source>
</reference>
<dbReference type="Gene3D" id="3.40.50.10190">
    <property type="entry name" value="BRCT domain"/>
    <property type="match status" value="1"/>
</dbReference>
<dbReference type="InterPro" id="IPR047854">
    <property type="entry name" value="RFC_lid"/>
</dbReference>
<feature type="compositionally biased region" description="Low complexity" evidence="9">
    <location>
        <begin position="196"/>
        <end position="207"/>
    </location>
</feature>
<accession>A0A1Y2I4R3</accession>
<dbReference type="Gene3D" id="3.40.50.300">
    <property type="entry name" value="P-loop containing nucleotide triphosphate hydrolases"/>
    <property type="match status" value="1"/>
</dbReference>
<dbReference type="FunFam" id="3.40.50.10190:FF:000001">
    <property type="entry name" value="Replication factor C subunit 1"/>
    <property type="match status" value="1"/>
</dbReference>
<dbReference type="EMBL" id="MCFL01000002">
    <property type="protein sequence ID" value="ORZ41021.1"/>
    <property type="molecule type" value="Genomic_DNA"/>
</dbReference>
<organism evidence="11 12">
    <name type="scientific">Catenaria anguillulae PL171</name>
    <dbReference type="NCBI Taxonomy" id="765915"/>
    <lineage>
        <taxon>Eukaryota</taxon>
        <taxon>Fungi</taxon>
        <taxon>Fungi incertae sedis</taxon>
        <taxon>Blastocladiomycota</taxon>
        <taxon>Blastocladiomycetes</taxon>
        <taxon>Blastocladiales</taxon>
        <taxon>Catenariaceae</taxon>
        <taxon>Catenaria</taxon>
    </lineage>
</organism>
<dbReference type="AlphaFoldDB" id="A0A1Y2I4R3"/>
<evidence type="ECO:0000256" key="9">
    <source>
        <dbReference type="SAM" id="MobiDB-lite"/>
    </source>
</evidence>
<evidence type="ECO:0000256" key="2">
    <source>
        <dbReference type="ARBA" id="ARBA00006116"/>
    </source>
</evidence>
<dbReference type="GO" id="GO:0005634">
    <property type="term" value="C:nucleus"/>
    <property type="evidence" value="ECO:0007669"/>
    <property type="project" value="UniProtKB-SubCell"/>
</dbReference>
<dbReference type="PROSITE" id="PS50172">
    <property type="entry name" value="BRCT"/>
    <property type="match status" value="1"/>
</dbReference>
<feature type="compositionally biased region" description="Low complexity" evidence="9">
    <location>
        <begin position="70"/>
        <end position="85"/>
    </location>
</feature>
<dbReference type="InterPro" id="IPR027417">
    <property type="entry name" value="P-loop_NTPase"/>
</dbReference>
<dbReference type="GO" id="GO:0005663">
    <property type="term" value="C:DNA replication factor C complex"/>
    <property type="evidence" value="ECO:0007669"/>
    <property type="project" value="InterPro"/>
</dbReference>
<evidence type="ECO:0000256" key="8">
    <source>
        <dbReference type="PIRNR" id="PIRNR036578"/>
    </source>
</evidence>
<keyword evidence="7 8" id="KW-0539">Nucleus</keyword>
<dbReference type="InterPro" id="IPR036420">
    <property type="entry name" value="BRCT_dom_sf"/>
</dbReference>
<dbReference type="Gene3D" id="1.20.272.10">
    <property type="match status" value="1"/>
</dbReference>
<feature type="compositionally biased region" description="Acidic residues" evidence="9">
    <location>
        <begin position="944"/>
        <end position="955"/>
    </location>
</feature>
<evidence type="ECO:0000313" key="11">
    <source>
        <dbReference type="EMBL" id="ORZ41021.1"/>
    </source>
</evidence>
<evidence type="ECO:0000256" key="4">
    <source>
        <dbReference type="ARBA" id="ARBA00022705"/>
    </source>
</evidence>
<dbReference type="PANTHER" id="PTHR23389">
    <property type="entry name" value="CHROMOSOME TRANSMISSION FIDELITY FACTOR 18"/>
    <property type="match status" value="1"/>
</dbReference>
<evidence type="ECO:0000256" key="7">
    <source>
        <dbReference type="ARBA" id="ARBA00023242"/>
    </source>
</evidence>
<dbReference type="Pfam" id="PF00533">
    <property type="entry name" value="BRCT"/>
    <property type="match status" value="1"/>
</dbReference>
<dbReference type="InterPro" id="IPR008921">
    <property type="entry name" value="DNA_pol3_clamp-load_cplx_C"/>
</dbReference>
<feature type="compositionally biased region" description="Low complexity" evidence="9">
    <location>
        <begin position="108"/>
        <end position="135"/>
    </location>
</feature>
<feature type="region of interest" description="Disordered" evidence="9">
    <location>
        <begin position="927"/>
        <end position="1031"/>
    </location>
</feature>
<dbReference type="GO" id="GO:0006271">
    <property type="term" value="P:DNA strand elongation involved in DNA replication"/>
    <property type="evidence" value="ECO:0007669"/>
    <property type="project" value="UniProtKB-ARBA"/>
</dbReference>
<keyword evidence="4 8" id="KW-0235">DNA replication</keyword>
<evidence type="ECO:0000256" key="5">
    <source>
        <dbReference type="ARBA" id="ARBA00022741"/>
    </source>
</evidence>
<comment type="subcellular location">
    <subcellularLocation>
        <location evidence="1 8">Nucleus</location>
    </subcellularLocation>
</comment>
<feature type="compositionally biased region" description="Basic and acidic residues" evidence="9">
    <location>
        <begin position="981"/>
        <end position="991"/>
    </location>
</feature>
<dbReference type="InterPro" id="IPR003959">
    <property type="entry name" value="ATPase_AAA_core"/>
</dbReference>
<feature type="compositionally biased region" description="Acidic residues" evidence="9">
    <location>
        <begin position="963"/>
        <end position="980"/>
    </location>
</feature>
<evidence type="ECO:0000256" key="1">
    <source>
        <dbReference type="ARBA" id="ARBA00004123"/>
    </source>
</evidence>